<feature type="region of interest" description="Disordered" evidence="1">
    <location>
        <begin position="95"/>
        <end position="132"/>
    </location>
</feature>
<evidence type="ECO:0000256" key="1">
    <source>
        <dbReference type="SAM" id="MobiDB-lite"/>
    </source>
</evidence>
<feature type="compositionally biased region" description="Basic and acidic residues" evidence="1">
    <location>
        <begin position="1"/>
        <end position="15"/>
    </location>
</feature>
<feature type="region of interest" description="Disordered" evidence="1">
    <location>
        <begin position="1"/>
        <end position="73"/>
    </location>
</feature>
<proteinExistence type="predicted"/>
<gene>
    <name evidence="2" type="ORF">AWZ03_002109</name>
</gene>
<feature type="compositionally biased region" description="Low complexity" evidence="1">
    <location>
        <begin position="44"/>
        <end position="59"/>
    </location>
</feature>
<sequence length="147" mass="15900">MHADRNRAARQEAGSRQRAASSEQETADRQGAAQATANELHNCNSSSSSSSSNSSSNSSQKDLNLNRKPRAELGMAQLGSALGNKSLQPAVARHKQVANNKPKDLRVCGRCTNGVRHKDKHQGPSTKDQEQKLHLRPCAHATVSWLP</sequence>
<dbReference type="AlphaFoldDB" id="A0A484BS74"/>
<dbReference type="Proteomes" id="UP000295192">
    <property type="component" value="Unassembled WGS sequence"/>
</dbReference>
<name>A0A484BS74_DRONA</name>
<protein>
    <submittedName>
        <fullName evidence="2">Uncharacterized protein</fullName>
    </submittedName>
</protein>
<comment type="caution">
    <text evidence="2">The sequence shown here is derived from an EMBL/GenBank/DDBJ whole genome shotgun (WGS) entry which is preliminary data.</text>
</comment>
<accession>A0A484BS74</accession>
<organism evidence="2 3">
    <name type="scientific">Drosophila navojoa</name>
    <name type="common">Fruit fly</name>
    <dbReference type="NCBI Taxonomy" id="7232"/>
    <lineage>
        <taxon>Eukaryota</taxon>
        <taxon>Metazoa</taxon>
        <taxon>Ecdysozoa</taxon>
        <taxon>Arthropoda</taxon>
        <taxon>Hexapoda</taxon>
        <taxon>Insecta</taxon>
        <taxon>Pterygota</taxon>
        <taxon>Neoptera</taxon>
        <taxon>Endopterygota</taxon>
        <taxon>Diptera</taxon>
        <taxon>Brachycera</taxon>
        <taxon>Muscomorpha</taxon>
        <taxon>Ephydroidea</taxon>
        <taxon>Drosophilidae</taxon>
        <taxon>Drosophila</taxon>
    </lineage>
</organism>
<dbReference type="EMBL" id="LSRL02000008">
    <property type="protein sequence ID" value="TDG51649.1"/>
    <property type="molecule type" value="Genomic_DNA"/>
</dbReference>
<keyword evidence="3" id="KW-1185">Reference proteome</keyword>
<evidence type="ECO:0000313" key="3">
    <source>
        <dbReference type="Proteomes" id="UP000295192"/>
    </source>
</evidence>
<feature type="compositionally biased region" description="Polar residues" evidence="1">
    <location>
        <begin position="33"/>
        <end position="43"/>
    </location>
</feature>
<evidence type="ECO:0000313" key="2">
    <source>
        <dbReference type="EMBL" id="TDG51649.1"/>
    </source>
</evidence>
<reference evidence="2 3" key="1">
    <citation type="journal article" date="2019" name="J. Hered.">
        <title>An Improved Genome Assembly for Drosophila navojoa, the Basal Species in the mojavensis Cluster.</title>
        <authorList>
            <person name="Vanderlinde T."/>
            <person name="Dupim E.G."/>
            <person name="Nazario-Yepiz N.O."/>
            <person name="Carvalho A.B."/>
        </authorList>
    </citation>
    <scope>NUCLEOTIDE SEQUENCE [LARGE SCALE GENOMIC DNA]</scope>
    <source>
        <strain evidence="2">Navoj_Jal97</strain>
        <tissue evidence="2">Whole organism</tissue>
    </source>
</reference>